<evidence type="ECO:0000259" key="1">
    <source>
        <dbReference type="Pfam" id="PF14420"/>
    </source>
</evidence>
<dbReference type="Proteomes" id="UP001276659">
    <property type="component" value="Unassembled WGS sequence"/>
</dbReference>
<dbReference type="InterPro" id="IPR025676">
    <property type="entry name" value="Clr5_dom"/>
</dbReference>
<keyword evidence="3" id="KW-1185">Reference proteome</keyword>
<proteinExistence type="predicted"/>
<dbReference type="Pfam" id="PF14420">
    <property type="entry name" value="Clr5"/>
    <property type="match status" value="1"/>
</dbReference>
<feature type="domain" description="Clr5" evidence="1">
    <location>
        <begin position="28"/>
        <end position="78"/>
    </location>
</feature>
<reference evidence="2" key="1">
    <citation type="submission" date="2022-11" db="EMBL/GenBank/DDBJ databases">
        <title>Chromosomal genome sequence assembly and mating type (MAT) locus characterization of the leprose asexual lichenized fungus Lepraria neglecta (Nyl.) Erichsen.</title>
        <authorList>
            <person name="Allen J.L."/>
            <person name="Pfeffer B."/>
        </authorList>
    </citation>
    <scope>NUCLEOTIDE SEQUENCE</scope>
    <source>
        <strain evidence="2">Allen 5258</strain>
    </source>
</reference>
<organism evidence="2 3">
    <name type="scientific">Lepraria neglecta</name>
    <dbReference type="NCBI Taxonomy" id="209136"/>
    <lineage>
        <taxon>Eukaryota</taxon>
        <taxon>Fungi</taxon>
        <taxon>Dikarya</taxon>
        <taxon>Ascomycota</taxon>
        <taxon>Pezizomycotina</taxon>
        <taxon>Lecanoromycetes</taxon>
        <taxon>OSLEUM clade</taxon>
        <taxon>Lecanoromycetidae</taxon>
        <taxon>Lecanorales</taxon>
        <taxon>Lecanorineae</taxon>
        <taxon>Stereocaulaceae</taxon>
        <taxon>Lepraria</taxon>
    </lineage>
</organism>
<dbReference type="EMBL" id="JASNWA010000008">
    <property type="protein sequence ID" value="KAK3172044.1"/>
    <property type="molecule type" value="Genomic_DNA"/>
</dbReference>
<dbReference type="PANTHER" id="PTHR38788">
    <property type="entry name" value="CLR5 DOMAIN-CONTAINING PROTEIN"/>
    <property type="match status" value="1"/>
</dbReference>
<comment type="caution">
    <text evidence="2">The sequence shown here is derived from an EMBL/GenBank/DDBJ whole genome shotgun (WGS) entry which is preliminary data.</text>
</comment>
<protein>
    <recommendedName>
        <fullName evidence="1">Clr5 domain-containing protein</fullName>
    </recommendedName>
</protein>
<sequence>MAATSYSSEAVGTSLVTPDSKRSAWATEQDWTRHHALIRQLYEKNPLPKVMRLMESQHGFKATTKMYKTHVNKWGLDKKNKENEMRAIVRKHKQRADLGKRCILRVRGRPMDFAEVVRYWHRKGVSVDDVISRRTASPTPEAVECFTPVPSPITTPQVLATPERIYRNVRDYFAGSFDAGTWTRKNGLSRGPQDSY</sequence>
<gene>
    <name evidence="2" type="ORF">OEA41_004128</name>
</gene>
<accession>A0AAE0DJG6</accession>
<evidence type="ECO:0000313" key="3">
    <source>
        <dbReference type="Proteomes" id="UP001276659"/>
    </source>
</evidence>
<evidence type="ECO:0000313" key="2">
    <source>
        <dbReference type="EMBL" id="KAK3172044.1"/>
    </source>
</evidence>
<name>A0AAE0DJG6_9LECA</name>
<dbReference type="AlphaFoldDB" id="A0AAE0DJG6"/>
<dbReference type="PANTHER" id="PTHR38788:SF3">
    <property type="entry name" value="CLR5 DOMAIN-CONTAINING PROTEIN"/>
    <property type="match status" value="1"/>
</dbReference>